<keyword evidence="2" id="KW-1185">Reference proteome</keyword>
<evidence type="ECO:0000313" key="1">
    <source>
        <dbReference type="EMBL" id="SDM27434.1"/>
    </source>
</evidence>
<dbReference type="RefSeq" id="WP_091712849.1">
    <property type="nucleotide sequence ID" value="NZ_FNHS01000001.1"/>
</dbReference>
<sequence>MQGLSVGCLVGILVLGAVTEVEAADRTKRSAEAAYLEEAFAHDLCTRDDRALRKLNRALSRSPKASPVRR</sequence>
<reference evidence="2" key="1">
    <citation type="submission" date="2016-10" db="EMBL/GenBank/DDBJ databases">
        <authorList>
            <person name="Varghese N."/>
            <person name="Submissions S."/>
        </authorList>
    </citation>
    <scope>NUCLEOTIDE SEQUENCE [LARGE SCALE GENOMIC DNA]</scope>
    <source>
        <strain evidence="2">BL47</strain>
    </source>
</reference>
<proteinExistence type="predicted"/>
<name>A0A1G9RWA0_9HYPH</name>
<dbReference type="STRING" id="582672.SAMN05216360_101403"/>
<accession>A0A1G9RWA0</accession>
<protein>
    <submittedName>
        <fullName evidence="1">Uncharacterized protein</fullName>
    </submittedName>
</protein>
<evidence type="ECO:0000313" key="2">
    <source>
        <dbReference type="Proteomes" id="UP000198704"/>
    </source>
</evidence>
<dbReference type="OrthoDB" id="7998680at2"/>
<dbReference type="Proteomes" id="UP000198704">
    <property type="component" value="Unassembled WGS sequence"/>
</dbReference>
<dbReference type="AlphaFoldDB" id="A0A1G9RWA0"/>
<gene>
    <name evidence="1" type="ORF">SAMN05216360_101403</name>
</gene>
<organism evidence="1 2">
    <name type="scientific">Methylobacterium phyllostachyos</name>
    <dbReference type="NCBI Taxonomy" id="582672"/>
    <lineage>
        <taxon>Bacteria</taxon>
        <taxon>Pseudomonadati</taxon>
        <taxon>Pseudomonadota</taxon>
        <taxon>Alphaproteobacteria</taxon>
        <taxon>Hyphomicrobiales</taxon>
        <taxon>Methylobacteriaceae</taxon>
        <taxon>Methylobacterium</taxon>
    </lineage>
</organism>
<dbReference type="EMBL" id="FNHS01000001">
    <property type="protein sequence ID" value="SDM27434.1"/>
    <property type="molecule type" value="Genomic_DNA"/>
</dbReference>